<reference evidence="2 5" key="2">
    <citation type="submission" date="2019-07" db="EMBL/GenBank/DDBJ databases">
        <title>Whole genome shotgun sequence of Myxococcus fulvus NBRC 100333.</title>
        <authorList>
            <person name="Hosoyama A."/>
            <person name="Uohara A."/>
            <person name="Ohji S."/>
            <person name="Ichikawa N."/>
        </authorList>
    </citation>
    <scope>NUCLEOTIDE SEQUENCE [LARGE SCALE GENOMIC DNA]</scope>
    <source>
        <strain evidence="2 5">NBRC 100333</strain>
    </source>
</reference>
<dbReference type="SUPFAM" id="SSF56925">
    <property type="entry name" value="OMPA-like"/>
    <property type="match status" value="1"/>
</dbReference>
<organism evidence="2 5">
    <name type="scientific">Myxococcus fulvus</name>
    <dbReference type="NCBI Taxonomy" id="33"/>
    <lineage>
        <taxon>Bacteria</taxon>
        <taxon>Pseudomonadati</taxon>
        <taxon>Myxococcota</taxon>
        <taxon>Myxococcia</taxon>
        <taxon>Myxococcales</taxon>
        <taxon>Cystobacterineae</taxon>
        <taxon>Myxococcaceae</taxon>
        <taxon>Myxococcus</taxon>
    </lineage>
</organism>
<evidence type="ECO:0000256" key="1">
    <source>
        <dbReference type="SAM" id="SignalP"/>
    </source>
</evidence>
<evidence type="ECO:0000313" key="4">
    <source>
        <dbReference type="Proteomes" id="UP000183760"/>
    </source>
</evidence>
<dbReference type="AlphaFoldDB" id="A0A511T6K1"/>
<keyword evidence="1" id="KW-0732">Signal</keyword>
<dbReference type="OrthoDB" id="5508706at2"/>
<dbReference type="EMBL" id="BJXR01000036">
    <property type="protein sequence ID" value="GEN09789.1"/>
    <property type="molecule type" value="Genomic_DNA"/>
</dbReference>
<dbReference type="InterPro" id="IPR011250">
    <property type="entry name" value="OMP/PagP_B-barrel"/>
</dbReference>
<dbReference type="Proteomes" id="UP000321514">
    <property type="component" value="Unassembled WGS sequence"/>
</dbReference>
<feature type="chain" id="PRO_5022662502" evidence="1">
    <location>
        <begin position="20"/>
        <end position="242"/>
    </location>
</feature>
<evidence type="ECO:0000313" key="3">
    <source>
        <dbReference type="EMBL" id="SEU26709.1"/>
    </source>
</evidence>
<name>A0A511T6K1_MYXFU</name>
<gene>
    <name evidence="2" type="ORF">MFU01_48260</name>
    <name evidence="3" type="ORF">SAMN05443572_107303</name>
</gene>
<sequence length="242" mass="25879">MLRRLLPPLVLLFATPAVAQDEEDPIPTSLEGVGRITVQGGWRVTSNETLYKTWYGVEANKGLPRARETDGGPLGVATFAYSISDLVEVGIDLFFSGSKLYLTSPGLEGAAPVERSLETMGYGALVGVRFQTVLPEVGPYGLVPFAGLATGPAIASSKLSGEKLEDKTTQAWAGSLGATWRLSPRWGISAEYRFMFLRGPVGPELNDQGKRIASFSMGGSWMSLGVTYTFPPEPSRSFPGGL</sequence>
<dbReference type="Gene3D" id="2.40.160.20">
    <property type="match status" value="1"/>
</dbReference>
<accession>A0A511T6K1</accession>
<dbReference type="EMBL" id="FOIB01000007">
    <property type="protein sequence ID" value="SEU26709.1"/>
    <property type="molecule type" value="Genomic_DNA"/>
</dbReference>
<evidence type="ECO:0000313" key="2">
    <source>
        <dbReference type="EMBL" id="GEN09789.1"/>
    </source>
</evidence>
<comment type="caution">
    <text evidence="2">The sequence shown here is derived from an EMBL/GenBank/DDBJ whole genome shotgun (WGS) entry which is preliminary data.</text>
</comment>
<keyword evidence="4" id="KW-1185">Reference proteome</keyword>
<feature type="signal peptide" evidence="1">
    <location>
        <begin position="1"/>
        <end position="19"/>
    </location>
</feature>
<evidence type="ECO:0000313" key="5">
    <source>
        <dbReference type="Proteomes" id="UP000321514"/>
    </source>
</evidence>
<reference evidence="3 4" key="1">
    <citation type="submission" date="2016-10" db="EMBL/GenBank/DDBJ databases">
        <authorList>
            <person name="Varghese N."/>
            <person name="Submissions S."/>
        </authorList>
    </citation>
    <scope>NUCLEOTIDE SEQUENCE [LARGE SCALE GENOMIC DNA]</scope>
    <source>
        <strain evidence="3 4">DSM 16525</strain>
    </source>
</reference>
<dbReference type="RefSeq" id="WP_046713595.1">
    <property type="nucleotide sequence ID" value="NZ_BJXR01000036.1"/>
</dbReference>
<dbReference type="STRING" id="1334629.MFUL124B02_20945"/>
<protein>
    <submittedName>
        <fullName evidence="3">Outer membrane protein beta-barrel domain-containing protein</fullName>
    </submittedName>
</protein>
<proteinExistence type="predicted"/>
<dbReference type="Proteomes" id="UP000183760">
    <property type="component" value="Unassembled WGS sequence"/>
</dbReference>